<comment type="miscellaneous">
    <text evidence="2">May also have succinyldiaminopimelate aminotransferase activity, thus carrying out the corresponding step in lysine biosynthesis.</text>
</comment>
<comment type="subunit">
    <text evidence="2">Homodimer.</text>
</comment>
<feature type="modified residue" description="N6-(pyridoxal phosphate)lysine" evidence="2">
    <location>
        <position position="258"/>
    </location>
</feature>
<feature type="binding site" evidence="2">
    <location>
        <position position="286"/>
    </location>
    <ligand>
        <name>N(2)-acetyl-L-ornithine</name>
        <dbReference type="ChEBI" id="CHEBI:57805"/>
    </ligand>
</feature>
<accession>A0A4R2RGC4</accession>
<dbReference type="PANTHER" id="PTHR11986:SF113">
    <property type="entry name" value="SUCCINYLORNITHINE TRANSAMINASE"/>
    <property type="match status" value="1"/>
</dbReference>
<dbReference type="PANTHER" id="PTHR11986">
    <property type="entry name" value="AMINOTRANSFERASE CLASS III"/>
    <property type="match status" value="1"/>
</dbReference>
<keyword evidence="2 3" id="KW-0808">Transferase</keyword>
<dbReference type="EMBL" id="SLXT01000025">
    <property type="protein sequence ID" value="TCP61774.1"/>
    <property type="molecule type" value="Genomic_DNA"/>
</dbReference>
<keyword evidence="2 3" id="KW-0032">Aminotransferase</keyword>
<dbReference type="GO" id="GO:0042802">
    <property type="term" value="F:identical protein binding"/>
    <property type="evidence" value="ECO:0007669"/>
    <property type="project" value="TreeGrafter"/>
</dbReference>
<dbReference type="InterPro" id="IPR015421">
    <property type="entry name" value="PyrdxlP-dep_Trfase_major"/>
</dbReference>
<evidence type="ECO:0000256" key="2">
    <source>
        <dbReference type="HAMAP-Rule" id="MF_01107"/>
    </source>
</evidence>
<comment type="catalytic activity">
    <reaction evidence="2">
        <text>N(2)-acetyl-L-ornithine + 2-oxoglutarate = N-acetyl-L-glutamate 5-semialdehyde + L-glutamate</text>
        <dbReference type="Rhea" id="RHEA:18049"/>
        <dbReference type="ChEBI" id="CHEBI:16810"/>
        <dbReference type="ChEBI" id="CHEBI:29123"/>
        <dbReference type="ChEBI" id="CHEBI:29985"/>
        <dbReference type="ChEBI" id="CHEBI:57805"/>
        <dbReference type="EC" id="2.6.1.11"/>
    </reaction>
</comment>
<comment type="subcellular location">
    <subcellularLocation>
        <location evidence="2">Cytoplasm</location>
    </subcellularLocation>
</comment>
<dbReference type="InterPro" id="IPR004636">
    <property type="entry name" value="AcOrn/SuccOrn_fam"/>
</dbReference>
<keyword evidence="2" id="KW-0028">Amino-acid biosynthesis</keyword>
<dbReference type="GO" id="GO:0005737">
    <property type="term" value="C:cytoplasm"/>
    <property type="evidence" value="ECO:0007669"/>
    <property type="project" value="UniProtKB-SubCell"/>
</dbReference>
<comment type="similarity">
    <text evidence="2">Belongs to the class-III pyridoxal-phosphate-dependent aminotransferase family. ArgD subfamily.</text>
</comment>
<keyword evidence="1 2" id="KW-0663">Pyridoxal phosphate</keyword>
<protein>
    <recommendedName>
        <fullName evidence="2">Acetylornithine aminotransferase</fullName>
        <shortName evidence="2">ACOAT</shortName>
        <ecNumber evidence="2">2.6.1.11</ecNumber>
    </recommendedName>
</protein>
<dbReference type="AlphaFoldDB" id="A0A4R2RGC4"/>
<feature type="binding site" evidence="2">
    <location>
        <begin position="111"/>
        <end position="112"/>
    </location>
    <ligand>
        <name>pyridoxal 5'-phosphate</name>
        <dbReference type="ChEBI" id="CHEBI:597326"/>
    </ligand>
</feature>
<comment type="pathway">
    <text evidence="2">Amino-acid biosynthesis; L-arginine biosynthesis; N(2)-acetyl-L-ornithine from L-glutamate: step 4/4.</text>
</comment>
<dbReference type="Gene3D" id="3.40.640.10">
    <property type="entry name" value="Type I PLP-dependent aspartate aminotransferase-like (Major domain)"/>
    <property type="match status" value="1"/>
</dbReference>
<feature type="binding site" evidence="2">
    <location>
        <position position="287"/>
    </location>
    <ligand>
        <name>pyridoxal 5'-phosphate</name>
        <dbReference type="ChEBI" id="CHEBI:597326"/>
    </ligand>
</feature>
<name>A0A4R2RGC4_9FIRM</name>
<dbReference type="Gene3D" id="3.90.1150.10">
    <property type="entry name" value="Aspartate Aminotransferase, domain 1"/>
    <property type="match status" value="1"/>
</dbReference>
<dbReference type="GO" id="GO:0006526">
    <property type="term" value="P:L-arginine biosynthetic process"/>
    <property type="evidence" value="ECO:0007669"/>
    <property type="project" value="UniProtKB-UniRule"/>
</dbReference>
<dbReference type="UniPathway" id="UPA00068">
    <property type="reaction ID" value="UER00109"/>
</dbReference>
<feature type="binding site" evidence="2">
    <location>
        <begin position="229"/>
        <end position="232"/>
    </location>
    <ligand>
        <name>pyridoxal 5'-phosphate</name>
        <dbReference type="ChEBI" id="CHEBI:597326"/>
    </ligand>
</feature>
<keyword evidence="2" id="KW-0055">Arginine biosynthesis</keyword>
<dbReference type="NCBIfam" id="TIGR00707">
    <property type="entry name" value="argD"/>
    <property type="match status" value="1"/>
</dbReference>
<dbReference type="PIRSF" id="PIRSF000521">
    <property type="entry name" value="Transaminase_4ab_Lys_Orn"/>
    <property type="match status" value="1"/>
</dbReference>
<dbReference type="SUPFAM" id="SSF53383">
    <property type="entry name" value="PLP-dependent transferases"/>
    <property type="match status" value="1"/>
</dbReference>
<gene>
    <name evidence="2" type="primary">argD</name>
    <name evidence="3" type="ORF">EDD73_1255</name>
</gene>
<sequence>MEKDQIRSNQALVEQGKQVVMNTYGRLPIALVRGQGATVWDADGRSYLDFLAGIAVNALGHCHPQVVAALQAQAAELIHVSNLYWIEPQVKLAQLLVDHSFADKVFFCNSGAEANEGAIKLARKYAKKTWGPNKYEIITMEKSFHGRTLATITATAQPKYQKDFDPLPAGFRYVPFGDLAALESAIGPQTCAILVEPVQGEGGVNIADQAYWQGVQKLAAEKQVLLIFDEVQTGFGRTGKLFAYENFGVQPQIMTLAKALGGGAPIGALLATDEVANAFQPGDHATTFGGNPLVTAAGLAVMNVLVNEGLLAHTEKIGAYFRSKLEDLAARFSLIREVRGLGLMLACELDRDGAPIVAACLEKGLIINCTAGSVLRFVPPLIISEADVDQAVAILEQVLTEAGA</sequence>
<dbReference type="InterPro" id="IPR015422">
    <property type="entry name" value="PyrdxlP-dep_Trfase_small"/>
</dbReference>
<dbReference type="InterPro" id="IPR050103">
    <property type="entry name" value="Class-III_PLP-dep_AT"/>
</dbReference>
<organism evidence="3 4">
    <name type="scientific">Heliophilum fasciatum</name>
    <dbReference type="NCBI Taxonomy" id="35700"/>
    <lineage>
        <taxon>Bacteria</taxon>
        <taxon>Bacillati</taxon>
        <taxon>Bacillota</taxon>
        <taxon>Clostridia</taxon>
        <taxon>Eubacteriales</taxon>
        <taxon>Heliobacteriaceae</taxon>
        <taxon>Heliophilum</taxon>
    </lineage>
</organism>
<dbReference type="CDD" id="cd00610">
    <property type="entry name" value="OAT_like"/>
    <property type="match status" value="1"/>
</dbReference>
<evidence type="ECO:0000313" key="4">
    <source>
        <dbReference type="Proteomes" id="UP000294813"/>
    </source>
</evidence>
<evidence type="ECO:0000313" key="3">
    <source>
        <dbReference type="EMBL" id="TCP61774.1"/>
    </source>
</evidence>
<evidence type="ECO:0000256" key="1">
    <source>
        <dbReference type="ARBA" id="ARBA00022898"/>
    </source>
</evidence>
<proteinExistence type="inferred from homology"/>
<dbReference type="InterPro" id="IPR015424">
    <property type="entry name" value="PyrdxlP-dep_Trfase"/>
</dbReference>
<dbReference type="GO" id="GO:0030170">
    <property type="term" value="F:pyridoxal phosphate binding"/>
    <property type="evidence" value="ECO:0007669"/>
    <property type="project" value="InterPro"/>
</dbReference>
<dbReference type="Proteomes" id="UP000294813">
    <property type="component" value="Unassembled WGS sequence"/>
</dbReference>
<feature type="binding site" evidence="2">
    <location>
        <position position="144"/>
    </location>
    <ligand>
        <name>pyridoxal 5'-phosphate</name>
        <dbReference type="ChEBI" id="CHEBI:597326"/>
    </ligand>
</feature>
<feature type="binding site" evidence="2">
    <location>
        <position position="147"/>
    </location>
    <ligand>
        <name>N(2)-acetyl-L-ornithine</name>
        <dbReference type="ChEBI" id="CHEBI:57805"/>
    </ligand>
</feature>
<dbReference type="NCBIfam" id="NF002874">
    <property type="entry name" value="PRK03244.1"/>
    <property type="match status" value="1"/>
</dbReference>
<reference evidence="3 4" key="1">
    <citation type="submission" date="2019-03" db="EMBL/GenBank/DDBJ databases">
        <title>Genomic Encyclopedia of Type Strains, Phase IV (KMG-IV): sequencing the most valuable type-strain genomes for metagenomic binning, comparative biology and taxonomic classification.</title>
        <authorList>
            <person name="Goeker M."/>
        </authorList>
    </citation>
    <scope>NUCLEOTIDE SEQUENCE [LARGE SCALE GENOMIC DNA]</scope>
    <source>
        <strain evidence="3 4">DSM 11170</strain>
    </source>
</reference>
<dbReference type="EC" id="2.6.1.11" evidence="2"/>
<dbReference type="GO" id="GO:0003992">
    <property type="term" value="F:N2-acetyl-L-ornithine:2-oxoglutarate 5-aminotransferase activity"/>
    <property type="evidence" value="ECO:0007669"/>
    <property type="project" value="UniProtKB-UniRule"/>
</dbReference>
<keyword evidence="4" id="KW-1185">Reference proteome</keyword>
<dbReference type="InterPro" id="IPR005814">
    <property type="entry name" value="Aminotrans_3"/>
</dbReference>
<comment type="cofactor">
    <cofactor evidence="2">
        <name>pyridoxal 5'-phosphate</name>
        <dbReference type="ChEBI" id="CHEBI:597326"/>
    </cofactor>
    <text evidence="2">Binds 1 pyridoxal phosphate per subunit.</text>
</comment>
<dbReference type="HAMAP" id="MF_01107">
    <property type="entry name" value="ArgD_aminotrans_3"/>
    <property type="match status" value="1"/>
</dbReference>
<dbReference type="FunFam" id="3.40.640.10:FF:000004">
    <property type="entry name" value="Acetylornithine aminotransferase"/>
    <property type="match status" value="1"/>
</dbReference>
<dbReference type="Pfam" id="PF00202">
    <property type="entry name" value="Aminotran_3"/>
    <property type="match status" value="1"/>
</dbReference>
<comment type="caution">
    <text evidence="3">The sequence shown here is derived from an EMBL/GenBank/DDBJ whole genome shotgun (WGS) entry which is preliminary data.</text>
</comment>
<dbReference type="NCBIfam" id="NF002325">
    <property type="entry name" value="PRK01278.1"/>
    <property type="match status" value="1"/>
</dbReference>
<keyword evidence="2" id="KW-0963">Cytoplasm</keyword>